<comment type="similarity">
    <text evidence="2">Belongs to the major facilitator superfamily. Nitrate/nitrite porter (TC 2.A.1.8) family.</text>
</comment>
<keyword evidence="5" id="KW-0534">Nitrate assimilation</keyword>
<keyword evidence="10" id="KW-1185">Reference proteome</keyword>
<feature type="transmembrane region" description="Helical" evidence="7">
    <location>
        <begin position="34"/>
        <end position="57"/>
    </location>
</feature>
<name>A0A7I7QA95_9MYCO</name>
<feature type="transmembrane region" description="Helical" evidence="7">
    <location>
        <begin position="266"/>
        <end position="286"/>
    </location>
</feature>
<dbReference type="InterPro" id="IPR036259">
    <property type="entry name" value="MFS_trans_sf"/>
</dbReference>
<dbReference type="AlphaFoldDB" id="A0A7I7QA95"/>
<protein>
    <recommendedName>
        <fullName evidence="8">Major facilitator superfamily (MFS) profile domain-containing protein</fullName>
    </recommendedName>
</protein>
<reference evidence="9 10" key="1">
    <citation type="journal article" date="2019" name="Emerg. Microbes Infect.">
        <title>Comprehensive subspecies identification of 175 nontuberculous mycobacteria species based on 7547 genomic profiles.</title>
        <authorList>
            <person name="Matsumoto Y."/>
            <person name="Kinjo T."/>
            <person name="Motooka D."/>
            <person name="Nabeya D."/>
            <person name="Jung N."/>
            <person name="Uechi K."/>
            <person name="Horii T."/>
            <person name="Iida T."/>
            <person name="Fujita J."/>
            <person name="Nakamura S."/>
        </authorList>
    </citation>
    <scope>NUCLEOTIDE SEQUENCE [LARGE SCALE GENOMIC DNA]</scope>
    <source>
        <strain evidence="9 10">JCM 17783</strain>
    </source>
</reference>
<feature type="transmembrane region" description="Helical" evidence="7">
    <location>
        <begin position="180"/>
        <end position="201"/>
    </location>
</feature>
<evidence type="ECO:0000256" key="7">
    <source>
        <dbReference type="SAM" id="Phobius"/>
    </source>
</evidence>
<organism evidence="9 10">
    <name type="scientific">Mycobacterium stomatepiae</name>
    <dbReference type="NCBI Taxonomy" id="470076"/>
    <lineage>
        <taxon>Bacteria</taxon>
        <taxon>Bacillati</taxon>
        <taxon>Actinomycetota</taxon>
        <taxon>Actinomycetes</taxon>
        <taxon>Mycobacteriales</taxon>
        <taxon>Mycobacteriaceae</taxon>
        <taxon>Mycobacterium</taxon>
        <taxon>Mycobacterium simiae complex</taxon>
    </lineage>
</organism>
<evidence type="ECO:0000256" key="1">
    <source>
        <dbReference type="ARBA" id="ARBA00004651"/>
    </source>
</evidence>
<dbReference type="GO" id="GO:0042128">
    <property type="term" value="P:nitrate assimilation"/>
    <property type="evidence" value="ECO:0007669"/>
    <property type="project" value="UniProtKB-KW"/>
</dbReference>
<evidence type="ECO:0000256" key="5">
    <source>
        <dbReference type="ARBA" id="ARBA00023063"/>
    </source>
</evidence>
<accession>A0A7I7QA95</accession>
<evidence type="ECO:0000256" key="4">
    <source>
        <dbReference type="ARBA" id="ARBA00022989"/>
    </source>
</evidence>
<gene>
    <name evidence="9" type="ORF">MSTO_34330</name>
</gene>
<feature type="transmembrane region" description="Helical" evidence="7">
    <location>
        <begin position="63"/>
        <end position="86"/>
    </location>
</feature>
<comment type="subcellular location">
    <subcellularLocation>
        <location evidence="1">Cell membrane</location>
        <topology evidence="1">Multi-pass membrane protein</topology>
    </subcellularLocation>
</comment>
<dbReference type="KEGG" id="msto:MSTO_34330"/>
<evidence type="ECO:0000256" key="6">
    <source>
        <dbReference type="ARBA" id="ARBA00023136"/>
    </source>
</evidence>
<dbReference type="InterPro" id="IPR011701">
    <property type="entry name" value="MFS"/>
</dbReference>
<dbReference type="GO" id="GO:0005886">
    <property type="term" value="C:plasma membrane"/>
    <property type="evidence" value="ECO:0007669"/>
    <property type="project" value="UniProtKB-SubCell"/>
</dbReference>
<evidence type="ECO:0000259" key="8">
    <source>
        <dbReference type="PROSITE" id="PS50850"/>
    </source>
</evidence>
<dbReference type="PROSITE" id="PS50850">
    <property type="entry name" value="MFS"/>
    <property type="match status" value="1"/>
</dbReference>
<feature type="transmembrane region" description="Helical" evidence="7">
    <location>
        <begin position="148"/>
        <end position="168"/>
    </location>
</feature>
<dbReference type="InterPro" id="IPR020846">
    <property type="entry name" value="MFS_dom"/>
</dbReference>
<feature type="transmembrane region" description="Helical" evidence="7">
    <location>
        <begin position="213"/>
        <end position="238"/>
    </location>
</feature>
<keyword evidence="6 7" id="KW-0472">Membrane</keyword>
<feature type="transmembrane region" description="Helical" evidence="7">
    <location>
        <begin position="298"/>
        <end position="318"/>
    </location>
</feature>
<dbReference type="GO" id="GO:0015112">
    <property type="term" value="F:nitrate transmembrane transporter activity"/>
    <property type="evidence" value="ECO:0007669"/>
    <property type="project" value="InterPro"/>
</dbReference>
<dbReference type="SUPFAM" id="SSF103473">
    <property type="entry name" value="MFS general substrate transporter"/>
    <property type="match status" value="1"/>
</dbReference>
<keyword evidence="3 7" id="KW-0812">Transmembrane</keyword>
<proteinExistence type="inferred from homology"/>
<evidence type="ECO:0000256" key="3">
    <source>
        <dbReference type="ARBA" id="ARBA00022692"/>
    </source>
</evidence>
<feature type="transmembrane region" description="Helical" evidence="7">
    <location>
        <begin position="107"/>
        <end position="128"/>
    </location>
</feature>
<feature type="domain" description="Major facilitator superfamily (MFS) profile" evidence="8">
    <location>
        <begin position="76"/>
        <end position="340"/>
    </location>
</feature>
<dbReference type="EMBL" id="AP022587">
    <property type="protein sequence ID" value="BBY23228.1"/>
    <property type="molecule type" value="Genomic_DNA"/>
</dbReference>
<dbReference type="Gene3D" id="1.20.1250.20">
    <property type="entry name" value="MFS general substrate transporter like domains"/>
    <property type="match status" value="1"/>
</dbReference>
<keyword evidence="4 7" id="KW-1133">Transmembrane helix</keyword>
<dbReference type="Proteomes" id="UP000467130">
    <property type="component" value="Chromosome"/>
</dbReference>
<sequence length="340" mass="35406">MICAALTGLGGGNYAASLANVNAFYPQRLKGTALAINAGVGNLGVAVIQLAGLLALATAGHQAPYWVCAVYLVLLTAVGIAAALFMDNLEHGVELNHMRSTVFDRDTWVISLLYICTFGSWIGFSFAFGQVLQVNFGAHGESAAHASLHAAQIAFVGPLLGSLARIYGGRLADRRGGSRVTLGVLAGMIVGAGLLVGISTAGDRSGTTSSAAMVGYVIGFIVLFVLSGMGNGSVFKLIPSVFEARSRSLDVGEAERRRWSRAKSGSLIGICSAVGALGGVGINLALRESYLHGGTETSAYWLFLVSYVVAAIVTWRMYVRRPESTLPAPNSVLTPEPAPV</sequence>
<dbReference type="Pfam" id="PF07690">
    <property type="entry name" value="MFS_1"/>
    <property type="match status" value="1"/>
</dbReference>
<dbReference type="InterPro" id="IPR044772">
    <property type="entry name" value="NO3_transporter"/>
</dbReference>
<evidence type="ECO:0000256" key="2">
    <source>
        <dbReference type="ARBA" id="ARBA00008432"/>
    </source>
</evidence>
<evidence type="ECO:0000313" key="10">
    <source>
        <dbReference type="Proteomes" id="UP000467130"/>
    </source>
</evidence>
<dbReference type="PANTHER" id="PTHR23515">
    <property type="entry name" value="HIGH-AFFINITY NITRATE TRANSPORTER 2.3"/>
    <property type="match status" value="1"/>
</dbReference>
<evidence type="ECO:0000313" key="9">
    <source>
        <dbReference type="EMBL" id="BBY23228.1"/>
    </source>
</evidence>